<evidence type="ECO:0000259" key="1">
    <source>
        <dbReference type="Pfam" id="PF12937"/>
    </source>
</evidence>
<proteinExistence type="predicted"/>
<evidence type="ECO:0000313" key="2">
    <source>
        <dbReference type="EMBL" id="EAU83486.1"/>
    </source>
</evidence>
<dbReference type="Proteomes" id="UP000001861">
    <property type="component" value="Unassembled WGS sequence"/>
</dbReference>
<dbReference type="EMBL" id="AACS02000013">
    <property type="protein sequence ID" value="EAU83486.1"/>
    <property type="molecule type" value="Genomic_DNA"/>
</dbReference>
<dbReference type="GeneID" id="6014878"/>
<accession>A8P2E2</accession>
<feature type="domain" description="F-box" evidence="1">
    <location>
        <begin position="43"/>
        <end position="98"/>
    </location>
</feature>
<dbReference type="InterPro" id="IPR001810">
    <property type="entry name" value="F-box_dom"/>
</dbReference>
<dbReference type="AlphaFoldDB" id="A8P2E2"/>
<keyword evidence="3" id="KW-1185">Reference proteome</keyword>
<protein>
    <recommendedName>
        <fullName evidence="1">F-box domain-containing protein</fullName>
    </recommendedName>
</protein>
<dbReference type="VEuPathDB" id="FungiDB:CC1G_04742"/>
<dbReference type="InParanoid" id="A8P2E2"/>
<dbReference type="OrthoDB" id="3139566at2759"/>
<dbReference type="RefSeq" id="XP_001838298.1">
    <property type="nucleotide sequence ID" value="XM_001838246.1"/>
</dbReference>
<comment type="caution">
    <text evidence="2">The sequence shown here is derived from an EMBL/GenBank/DDBJ whole genome shotgun (WGS) entry which is preliminary data.</text>
</comment>
<sequence length="481" mass="55388">MDTTQTDVATSKMGWEDIFGDEELCDTDVVRKARRAPTNTPFDIPLEIGQHIFTLVCAYIPDRARHLKPVSPLKLGRICRSWRNAAWTCPRLWKTIHLELRKGHIDTQRQILEGWLERSKELPLEVYLRIPELNCTSELEAVYDLLATHGRHLGTIDLVMYKQTEWAVIEEKLKGKLDTLASLCISVEEHTMRDEWPHMGGFLDYPSLRRAHLHGVKALYEIFLPWRQLTHLVLDRIPIDGCFAIVMQTSHSLQHLTICSVDDGSTGPVHWVSRRSKVTCPNLETLEIGDTTGKALILCLHFHFPNLRRVSLSINEHSRGPGSDTDLSPGDIIPTVWEERMKLLPMPPLFDSSPNLASQLEVQSCLTRPKDFEFKYQVEVEREPGSGGYTDSAYILFKARYWLEEDTRWRQKIAEQLYRWARPLREVREAQRDKYAMPRIVLEVPTSYMSAIDERFGSGGLQELGISMRPFVSIPHVSQLR</sequence>
<dbReference type="KEGG" id="cci:CC1G_04742"/>
<dbReference type="Gene3D" id="3.80.10.10">
    <property type="entry name" value="Ribonuclease Inhibitor"/>
    <property type="match status" value="1"/>
</dbReference>
<dbReference type="Pfam" id="PF12937">
    <property type="entry name" value="F-box-like"/>
    <property type="match status" value="1"/>
</dbReference>
<name>A8P2E2_COPC7</name>
<dbReference type="OMA" id="WDIVLME"/>
<organism evidence="2 3">
    <name type="scientific">Coprinopsis cinerea (strain Okayama-7 / 130 / ATCC MYA-4618 / FGSC 9003)</name>
    <name type="common">Inky cap fungus</name>
    <name type="synonym">Hormographiella aspergillata</name>
    <dbReference type="NCBI Taxonomy" id="240176"/>
    <lineage>
        <taxon>Eukaryota</taxon>
        <taxon>Fungi</taxon>
        <taxon>Dikarya</taxon>
        <taxon>Basidiomycota</taxon>
        <taxon>Agaricomycotina</taxon>
        <taxon>Agaricomycetes</taxon>
        <taxon>Agaricomycetidae</taxon>
        <taxon>Agaricales</taxon>
        <taxon>Agaricineae</taxon>
        <taxon>Psathyrellaceae</taxon>
        <taxon>Coprinopsis</taxon>
    </lineage>
</organism>
<evidence type="ECO:0000313" key="3">
    <source>
        <dbReference type="Proteomes" id="UP000001861"/>
    </source>
</evidence>
<dbReference type="InterPro" id="IPR032675">
    <property type="entry name" value="LRR_dom_sf"/>
</dbReference>
<reference evidence="2 3" key="1">
    <citation type="journal article" date="2010" name="Proc. Natl. Acad. Sci. U.S.A.">
        <title>Insights into evolution of multicellular fungi from the assembled chromosomes of the mushroom Coprinopsis cinerea (Coprinus cinereus).</title>
        <authorList>
            <person name="Stajich J.E."/>
            <person name="Wilke S.K."/>
            <person name="Ahren D."/>
            <person name="Au C.H."/>
            <person name="Birren B.W."/>
            <person name="Borodovsky M."/>
            <person name="Burns C."/>
            <person name="Canback B."/>
            <person name="Casselton L.A."/>
            <person name="Cheng C.K."/>
            <person name="Deng J."/>
            <person name="Dietrich F.S."/>
            <person name="Fargo D.C."/>
            <person name="Farman M.L."/>
            <person name="Gathman A.C."/>
            <person name="Goldberg J."/>
            <person name="Guigo R."/>
            <person name="Hoegger P.J."/>
            <person name="Hooker J.B."/>
            <person name="Huggins A."/>
            <person name="James T.Y."/>
            <person name="Kamada T."/>
            <person name="Kilaru S."/>
            <person name="Kodira C."/>
            <person name="Kues U."/>
            <person name="Kupfer D."/>
            <person name="Kwan H.S."/>
            <person name="Lomsadze A."/>
            <person name="Li W."/>
            <person name="Lilly W.W."/>
            <person name="Ma L.J."/>
            <person name="Mackey A.J."/>
            <person name="Manning G."/>
            <person name="Martin F."/>
            <person name="Muraguchi H."/>
            <person name="Natvig D.O."/>
            <person name="Palmerini H."/>
            <person name="Ramesh M.A."/>
            <person name="Rehmeyer C.J."/>
            <person name="Roe B.A."/>
            <person name="Shenoy N."/>
            <person name="Stanke M."/>
            <person name="Ter-Hovhannisyan V."/>
            <person name="Tunlid A."/>
            <person name="Velagapudi R."/>
            <person name="Vision T.J."/>
            <person name="Zeng Q."/>
            <person name="Zolan M.E."/>
            <person name="Pukkila P.J."/>
        </authorList>
    </citation>
    <scope>NUCLEOTIDE SEQUENCE [LARGE SCALE GENOMIC DNA]</scope>
    <source>
        <strain evidence="3">Okayama-7 / 130 / ATCC MYA-4618 / FGSC 9003</strain>
    </source>
</reference>
<gene>
    <name evidence="2" type="ORF">CC1G_04742</name>
</gene>
<dbReference type="SUPFAM" id="SSF52047">
    <property type="entry name" value="RNI-like"/>
    <property type="match status" value="1"/>
</dbReference>